<dbReference type="EMBL" id="CT573071">
    <property type="protein sequence ID" value="CAJ73975.1"/>
    <property type="molecule type" value="Genomic_DNA"/>
</dbReference>
<reference evidence="2 3" key="3">
    <citation type="submission" date="2020-02" db="EMBL/GenBank/DDBJ databases">
        <title>Newly sequenced genome of strain CSTR1 showed variability in Candidatus Kuenenia stuttgartiensis genomes.</title>
        <authorList>
            <person name="Ding C."/>
            <person name="Adrian L."/>
        </authorList>
    </citation>
    <scope>NUCLEOTIDE SEQUENCE [LARGE SCALE GENOMIC DNA]</scope>
    <source>
        <strain evidence="2 3">CSTR1</strain>
    </source>
</reference>
<name>Q1Q1U5_KUEST</name>
<reference evidence="1" key="1">
    <citation type="journal article" date="2006" name="Nature">
        <title>Deciphering the evolution and metabolism of an anammox bacterium from a community genome.</title>
        <authorList>
            <person name="Strous M."/>
            <person name="Pelletier E."/>
            <person name="Mangenot S."/>
            <person name="Rattei T."/>
            <person name="Lehner A."/>
            <person name="Taylor M.W."/>
            <person name="Horn M."/>
            <person name="Daims H."/>
            <person name="Bartol-Mavel D."/>
            <person name="Wincker P."/>
            <person name="Barbe V."/>
            <person name="Fonknechten N."/>
            <person name="Vallenet D."/>
            <person name="Segurens B."/>
            <person name="Schenowitz-Truong C."/>
            <person name="Medigue C."/>
            <person name="Collingro A."/>
            <person name="Snel B."/>
            <person name="Dutilh B.E."/>
            <person name="OpDenCamp H.J.M."/>
            <person name="vanDerDrift C."/>
            <person name="Cirpus I."/>
            <person name="vanDePas-Schoonen K.T."/>
            <person name="Harhangi H.R."/>
            <person name="vanNiftrik L."/>
            <person name="Schmid M."/>
            <person name="Keltjens J."/>
            <person name="vanDeVossenberg J."/>
            <person name="Kartal B."/>
            <person name="Meier H."/>
            <person name="Frishman D."/>
            <person name="Huynen M.A."/>
            <person name="Mewes H."/>
            <person name="Weissenbach J."/>
            <person name="Jetten M.S.M."/>
            <person name="Wagner M."/>
            <person name="LePaslier D."/>
        </authorList>
    </citation>
    <scope>NUCLEOTIDE SEQUENCE</scope>
</reference>
<evidence type="ECO:0008006" key="4">
    <source>
        <dbReference type="Google" id="ProtNLM"/>
    </source>
</evidence>
<dbReference type="InterPro" id="IPR029063">
    <property type="entry name" value="SAM-dependent_MTases_sf"/>
</dbReference>
<organism evidence="1">
    <name type="scientific">Kuenenia stuttgartiensis</name>
    <dbReference type="NCBI Taxonomy" id="174633"/>
    <lineage>
        <taxon>Bacteria</taxon>
        <taxon>Pseudomonadati</taxon>
        <taxon>Planctomycetota</taxon>
        <taxon>Candidatus Brocadiia</taxon>
        <taxon>Candidatus Brocadiales</taxon>
        <taxon>Candidatus Brocadiaceae</taxon>
        <taxon>Candidatus Kuenenia</taxon>
    </lineage>
</organism>
<dbReference type="EMBL" id="CP049055">
    <property type="protein sequence ID" value="QII11004.1"/>
    <property type="molecule type" value="Genomic_DNA"/>
</dbReference>
<dbReference type="AlphaFoldDB" id="Q1Q1U5"/>
<proteinExistence type="predicted"/>
<dbReference type="Gene3D" id="3.40.50.150">
    <property type="entry name" value="Vaccinia Virus protein VP39"/>
    <property type="match status" value="1"/>
</dbReference>
<dbReference type="Proteomes" id="UP000501926">
    <property type="component" value="Chromosome"/>
</dbReference>
<evidence type="ECO:0000313" key="3">
    <source>
        <dbReference type="Proteomes" id="UP000501926"/>
    </source>
</evidence>
<accession>Q1Q1U5</accession>
<gene>
    <name evidence="2" type="ORF">KsCSTR_16250</name>
    <name evidence="1" type="ORF">kuste3216</name>
</gene>
<evidence type="ECO:0000313" key="2">
    <source>
        <dbReference type="EMBL" id="QII11004.1"/>
    </source>
</evidence>
<dbReference type="Pfam" id="PF13578">
    <property type="entry name" value="Methyltransf_24"/>
    <property type="match status" value="1"/>
</dbReference>
<reference evidence="1" key="2">
    <citation type="submission" date="2006-01" db="EMBL/GenBank/DDBJ databases">
        <authorList>
            <person name="Genoscope"/>
        </authorList>
    </citation>
    <scope>NUCLEOTIDE SEQUENCE</scope>
</reference>
<protein>
    <recommendedName>
        <fullName evidence="4">O-methyltransferase</fullName>
    </recommendedName>
</protein>
<dbReference type="SUPFAM" id="SSF53335">
    <property type="entry name" value="S-adenosyl-L-methionine-dependent methyltransferases"/>
    <property type="match status" value="1"/>
</dbReference>
<evidence type="ECO:0000313" key="1">
    <source>
        <dbReference type="EMBL" id="CAJ73975.1"/>
    </source>
</evidence>
<sequence length="196" mass="22837">MNLRKALQKIFKIIALRKIRNSKYNQIVTHLTEDEKLVLYNLSKKLENGMVMVEVGSYLGASACFLAWGCSKKTNIFYCIDTWENDSMTEGKRDTYNEFIFNTKDFKDLIKPLRGNSVDVAKTFQGEINLLFIDGDHSYESCLQDWVSWEPFLDRNAIVVFHDIGWAEGVQRVVQEKIVPIAKKEKQLPNLYWAWI</sequence>